<accession>A0ABR2JFM9</accession>
<feature type="region of interest" description="Disordered" evidence="1">
    <location>
        <begin position="24"/>
        <end position="107"/>
    </location>
</feature>
<feature type="chain" id="PRO_5045909300" evidence="2">
    <location>
        <begin position="21"/>
        <end position="316"/>
    </location>
</feature>
<evidence type="ECO:0000313" key="4">
    <source>
        <dbReference type="Proteomes" id="UP001390339"/>
    </source>
</evidence>
<sequence>MKFSWSQALPVAILALEVSAGKKCQHNPSGLSSTSSATTSLKASSTSSAGVTPTSSATSVASSSSLTTSSASSSVQSSSSSASTTSSETASSSSSSSSSSTSSSATLTQSSASATTLSSSIIIDKCSAGLLATTGSPDRASRLADCSALNMVTVTPPKQTTTTFTTTTTQTPTTITITNSGTSPAPLAKRTTVAGGVTGTGLDGTVTVRPTATPDYAGAYCDSYEQYYSACSDGGVTAMTTTAPGETATATSTVIITCVASYYFTQYLGIPFPTVMIPGAIPQATTIVVGGDSITTSIVGTTTIVGGDAAAAAPEG</sequence>
<keyword evidence="2" id="KW-0732">Signal</keyword>
<reference evidence="3 4" key="1">
    <citation type="journal article" date="2024" name="IMA Fungus">
        <title>Apiospora arundinis, a panoply of carbohydrate-active enzymes and secondary metabolites.</title>
        <authorList>
            <person name="Sorensen T."/>
            <person name="Petersen C."/>
            <person name="Muurmann A.T."/>
            <person name="Christiansen J.V."/>
            <person name="Brundto M.L."/>
            <person name="Overgaard C.K."/>
            <person name="Boysen A.T."/>
            <person name="Wollenberg R.D."/>
            <person name="Larsen T.O."/>
            <person name="Sorensen J.L."/>
            <person name="Nielsen K.L."/>
            <person name="Sondergaard T.E."/>
        </authorList>
    </citation>
    <scope>NUCLEOTIDE SEQUENCE [LARGE SCALE GENOMIC DNA]</scope>
    <source>
        <strain evidence="3 4">AAU 773</strain>
    </source>
</reference>
<evidence type="ECO:0000256" key="2">
    <source>
        <dbReference type="SAM" id="SignalP"/>
    </source>
</evidence>
<feature type="compositionally biased region" description="Low complexity" evidence="1">
    <location>
        <begin position="29"/>
        <end position="107"/>
    </location>
</feature>
<organism evidence="3 4">
    <name type="scientific">Apiospora arundinis</name>
    <dbReference type="NCBI Taxonomy" id="335852"/>
    <lineage>
        <taxon>Eukaryota</taxon>
        <taxon>Fungi</taxon>
        <taxon>Dikarya</taxon>
        <taxon>Ascomycota</taxon>
        <taxon>Pezizomycotina</taxon>
        <taxon>Sordariomycetes</taxon>
        <taxon>Xylariomycetidae</taxon>
        <taxon>Amphisphaeriales</taxon>
        <taxon>Apiosporaceae</taxon>
        <taxon>Apiospora</taxon>
    </lineage>
</organism>
<comment type="caution">
    <text evidence="3">The sequence shown here is derived from an EMBL/GenBank/DDBJ whole genome shotgun (WGS) entry which is preliminary data.</text>
</comment>
<gene>
    <name evidence="3" type="ORF">PGQ11_001686</name>
</gene>
<dbReference type="EMBL" id="JAPCWZ010000002">
    <property type="protein sequence ID" value="KAK8876740.1"/>
    <property type="molecule type" value="Genomic_DNA"/>
</dbReference>
<keyword evidence="4" id="KW-1185">Reference proteome</keyword>
<dbReference type="Proteomes" id="UP001390339">
    <property type="component" value="Unassembled WGS sequence"/>
</dbReference>
<protein>
    <submittedName>
        <fullName evidence="3">Uncharacterized protein</fullName>
    </submittedName>
</protein>
<evidence type="ECO:0000256" key="1">
    <source>
        <dbReference type="SAM" id="MobiDB-lite"/>
    </source>
</evidence>
<proteinExistence type="predicted"/>
<evidence type="ECO:0000313" key="3">
    <source>
        <dbReference type="EMBL" id="KAK8876740.1"/>
    </source>
</evidence>
<name>A0ABR2JFM9_9PEZI</name>
<feature type="signal peptide" evidence="2">
    <location>
        <begin position="1"/>
        <end position="20"/>
    </location>
</feature>